<proteinExistence type="predicted"/>
<organism evidence="2 3">
    <name type="scientific">Massilia horti</name>
    <dbReference type="NCBI Taxonomy" id="2562153"/>
    <lineage>
        <taxon>Bacteria</taxon>
        <taxon>Pseudomonadati</taxon>
        <taxon>Pseudomonadota</taxon>
        <taxon>Betaproteobacteria</taxon>
        <taxon>Burkholderiales</taxon>
        <taxon>Oxalobacteraceae</taxon>
        <taxon>Telluria group</taxon>
        <taxon>Massilia</taxon>
    </lineage>
</organism>
<dbReference type="Gene3D" id="3.30.1540.10">
    <property type="entry name" value="formyl-coa transferase, domain 3"/>
    <property type="match status" value="1"/>
</dbReference>
<dbReference type="Pfam" id="PF02515">
    <property type="entry name" value="CoA_transf_3"/>
    <property type="match status" value="1"/>
</dbReference>
<dbReference type="InterPro" id="IPR044855">
    <property type="entry name" value="CoA-Trfase_III_dom3_sf"/>
</dbReference>
<dbReference type="InterPro" id="IPR050483">
    <property type="entry name" value="CoA-transferase_III_domain"/>
</dbReference>
<evidence type="ECO:0000256" key="1">
    <source>
        <dbReference type="ARBA" id="ARBA00022679"/>
    </source>
</evidence>
<keyword evidence="3" id="KW-1185">Reference proteome</keyword>
<evidence type="ECO:0000313" key="2">
    <source>
        <dbReference type="EMBL" id="TFW33442.1"/>
    </source>
</evidence>
<dbReference type="PANTHER" id="PTHR48207:SF3">
    <property type="entry name" value="SUCCINATE--HYDROXYMETHYLGLUTARATE COA-TRANSFERASE"/>
    <property type="match status" value="1"/>
</dbReference>
<dbReference type="EMBL" id="SPUM01000040">
    <property type="protein sequence ID" value="TFW33442.1"/>
    <property type="molecule type" value="Genomic_DNA"/>
</dbReference>
<dbReference type="Gene3D" id="3.40.50.10540">
    <property type="entry name" value="Crotonobetainyl-coa:carnitine coa-transferase, domain 1"/>
    <property type="match status" value="1"/>
</dbReference>
<reference evidence="2 3" key="1">
    <citation type="submission" date="2019-03" db="EMBL/GenBank/DDBJ databases">
        <title>Draft genome of Massilia hortus sp. nov., a novel bacterial species of the Oxalobacteraceae family.</title>
        <authorList>
            <person name="Peta V."/>
            <person name="Raths R."/>
            <person name="Bucking H."/>
        </authorList>
    </citation>
    <scope>NUCLEOTIDE SEQUENCE [LARGE SCALE GENOMIC DNA]</scope>
    <source>
        <strain evidence="2 3">ONC3</strain>
    </source>
</reference>
<keyword evidence="1 2" id="KW-0808">Transferase</keyword>
<dbReference type="PANTHER" id="PTHR48207">
    <property type="entry name" value="SUCCINATE--HYDROXYMETHYLGLUTARATE COA-TRANSFERASE"/>
    <property type="match status" value="1"/>
</dbReference>
<evidence type="ECO:0000313" key="3">
    <source>
        <dbReference type="Proteomes" id="UP000297258"/>
    </source>
</evidence>
<dbReference type="InterPro" id="IPR023606">
    <property type="entry name" value="CoA-Trfase_III_dom_1_sf"/>
</dbReference>
<protein>
    <submittedName>
        <fullName evidence="2">CoA transferase</fullName>
    </submittedName>
</protein>
<accession>A0A4Y9T2Q5</accession>
<dbReference type="GO" id="GO:0008410">
    <property type="term" value="F:CoA-transferase activity"/>
    <property type="evidence" value="ECO:0007669"/>
    <property type="project" value="TreeGrafter"/>
</dbReference>
<gene>
    <name evidence="2" type="ORF">E4O92_06780</name>
</gene>
<comment type="caution">
    <text evidence="2">The sequence shown here is derived from an EMBL/GenBank/DDBJ whole genome shotgun (WGS) entry which is preliminary data.</text>
</comment>
<dbReference type="Proteomes" id="UP000297258">
    <property type="component" value="Unassembled WGS sequence"/>
</dbReference>
<dbReference type="SUPFAM" id="SSF89796">
    <property type="entry name" value="CoA-transferase family III (CaiB/BaiF)"/>
    <property type="match status" value="1"/>
</dbReference>
<sequence length="407" mass="44390">MKDPATAATERKPGPLAGIKVIEMGTLIAGPYGARLLAEFGADVIKIEPPNKGDPIRNWRVLHNGTSLWWYVQSRNKKCITLDCGAPEGQAVLKALLAEADVLLENFRPGTLDKWGLTREALAEINPGLIVSRVSGFGQTGPYSKRPGFGAIGESMGGIRHLTGYPGMAPTRVGISLGDSVAALYAVIGILMALYHRDVHQGGGQEIDVALYEAVFSLMESMVPEYDQKKVVRERTGSVLPGIAPSNVYPTRDGKYAVIGANGDAIVQRLLKVMGREDMFDDERFANNAARVKHMQFIDDMISNWTRQYDLDAVLDKLNEANVPAGAIYSIEDIFRDAQYQARDMILDVEHPEFGKLKVPGIVPKLSKTPGSVEWLGPKLGEHNLDVLRGIGLTEEQIAQMAEKGVI</sequence>
<name>A0A4Y9T2Q5_9BURK</name>
<dbReference type="RefSeq" id="WP_135189000.1">
    <property type="nucleotide sequence ID" value="NZ_SPUM01000040.1"/>
</dbReference>
<dbReference type="InterPro" id="IPR003673">
    <property type="entry name" value="CoA-Trfase_fam_III"/>
</dbReference>
<dbReference type="OrthoDB" id="8523055at2"/>
<dbReference type="AlphaFoldDB" id="A0A4Y9T2Q5"/>